<gene>
    <name evidence="1" type="ORF">NHE_0123</name>
</gene>
<name>X5H334_9RICK</name>
<evidence type="ECO:0000313" key="1">
    <source>
        <dbReference type="EMBL" id="AHX11093.1"/>
    </source>
</evidence>
<dbReference type="EMBL" id="CP007481">
    <property type="protein sequence ID" value="AHX11093.1"/>
    <property type="molecule type" value="Genomic_DNA"/>
</dbReference>
<dbReference type="Proteomes" id="UP000023755">
    <property type="component" value="Chromosome"/>
</dbReference>
<dbReference type="KEGG" id="nhm:NHE_0123"/>
<sequence>MAVLFPQWGLIHWLPIGVVFSMEITFSSALNKYIIISEINCQDHF</sequence>
<dbReference type="AlphaFoldDB" id="X5H334"/>
<proteinExistence type="predicted"/>
<evidence type="ECO:0000313" key="2">
    <source>
        <dbReference type="Proteomes" id="UP000023755"/>
    </source>
</evidence>
<reference evidence="1 2" key="1">
    <citation type="submission" date="2014-03" db="EMBL/GenBank/DDBJ databases">
        <title>Sequencing and Comparison of Genomes and Transcriptome Profiles of Human Ehrlichiosis Agents.</title>
        <authorList>
            <person name="Lin M."/>
            <person name="Daugherty S.C."/>
            <person name="Nagaraj S."/>
            <person name="Cheng Z."/>
            <person name="Xiong Q."/>
            <person name="Lin F.-Y."/>
            <person name="Sengamalay N."/>
            <person name="Ott S."/>
            <person name="Godinez A."/>
            <person name="Tallon L.J."/>
            <person name="Sadzewicz L."/>
            <person name="Fraser C.M."/>
            <person name="Dunning Hotopp J.C."/>
            <person name="Rikihisa Y."/>
        </authorList>
    </citation>
    <scope>NUCLEOTIDE SEQUENCE [LARGE SCALE GENOMIC DNA]</scope>
    <source>
        <strain evidence="1 2">Oregon</strain>
    </source>
</reference>
<keyword evidence="2" id="KW-1185">Reference proteome</keyword>
<dbReference type="HOGENOM" id="CLU_3202515_0_0_5"/>
<protein>
    <submittedName>
        <fullName evidence="1">Uncharacterized protein</fullName>
    </submittedName>
</protein>
<accession>X5H334</accession>
<organism evidence="1 2">
    <name type="scientific">Neorickettsia helminthoeca str. Oregon</name>
    <dbReference type="NCBI Taxonomy" id="1286528"/>
    <lineage>
        <taxon>Bacteria</taxon>
        <taxon>Pseudomonadati</taxon>
        <taxon>Pseudomonadota</taxon>
        <taxon>Alphaproteobacteria</taxon>
        <taxon>Rickettsiales</taxon>
        <taxon>Anaplasmataceae</taxon>
        <taxon>Neorickettsia</taxon>
    </lineage>
</organism>